<evidence type="ECO:0000256" key="1">
    <source>
        <dbReference type="ARBA" id="ARBA00007365"/>
    </source>
</evidence>
<accession>A0ABR2DU26</accession>
<dbReference type="PANTHER" id="PTHR11071">
    <property type="entry name" value="PEPTIDYL-PROLYL CIS-TRANS ISOMERASE"/>
    <property type="match status" value="1"/>
</dbReference>
<name>A0ABR2DU26_9ROSI</name>
<organism evidence="2 3">
    <name type="scientific">Hibiscus sabdariffa</name>
    <name type="common">roselle</name>
    <dbReference type="NCBI Taxonomy" id="183260"/>
    <lineage>
        <taxon>Eukaryota</taxon>
        <taxon>Viridiplantae</taxon>
        <taxon>Streptophyta</taxon>
        <taxon>Embryophyta</taxon>
        <taxon>Tracheophyta</taxon>
        <taxon>Spermatophyta</taxon>
        <taxon>Magnoliopsida</taxon>
        <taxon>eudicotyledons</taxon>
        <taxon>Gunneridae</taxon>
        <taxon>Pentapetalae</taxon>
        <taxon>rosids</taxon>
        <taxon>malvids</taxon>
        <taxon>Malvales</taxon>
        <taxon>Malvaceae</taxon>
        <taxon>Malvoideae</taxon>
        <taxon>Hibiscus</taxon>
    </lineage>
</organism>
<dbReference type="EMBL" id="JBBPBM010000023">
    <property type="protein sequence ID" value="KAK8546428.1"/>
    <property type="molecule type" value="Genomic_DNA"/>
</dbReference>
<evidence type="ECO:0000313" key="2">
    <source>
        <dbReference type="EMBL" id="KAK8546428.1"/>
    </source>
</evidence>
<dbReference type="InterPro" id="IPR029000">
    <property type="entry name" value="Cyclophilin-like_dom_sf"/>
</dbReference>
<proteinExistence type="inferred from homology"/>
<comment type="caution">
    <text evidence="2">The sequence shown here is derived from an EMBL/GenBank/DDBJ whole genome shotgun (WGS) entry which is preliminary data.</text>
</comment>
<comment type="similarity">
    <text evidence="1">Belongs to the cyclophilin-type PPIase family.</text>
</comment>
<gene>
    <name evidence="2" type="ORF">V6N12_027214</name>
</gene>
<dbReference type="Gene3D" id="2.40.100.10">
    <property type="entry name" value="Cyclophilin-like"/>
    <property type="match status" value="1"/>
</dbReference>
<dbReference type="SUPFAM" id="SSF50891">
    <property type="entry name" value="Cyclophilin-like"/>
    <property type="match status" value="1"/>
</dbReference>
<reference evidence="2 3" key="1">
    <citation type="journal article" date="2024" name="G3 (Bethesda)">
        <title>Genome assembly of Hibiscus sabdariffa L. provides insights into metabolisms of medicinal natural products.</title>
        <authorList>
            <person name="Kim T."/>
        </authorList>
    </citation>
    <scope>NUCLEOTIDE SEQUENCE [LARGE SCALE GENOMIC DNA]</scope>
    <source>
        <strain evidence="2">TK-2024</strain>
        <tissue evidence="2">Old leaves</tissue>
    </source>
</reference>
<evidence type="ECO:0000313" key="3">
    <source>
        <dbReference type="Proteomes" id="UP001472677"/>
    </source>
</evidence>
<dbReference type="Proteomes" id="UP001472677">
    <property type="component" value="Unassembled WGS sequence"/>
</dbReference>
<protein>
    <submittedName>
        <fullName evidence="2">Uncharacterized protein</fullName>
    </submittedName>
</protein>
<sequence length="147" mass="16589">MVDDSPFADIWCVNLVNTISNPKVFFDILIGKPKACRIVVELFADVVSKTAENFRALCTGNLLLTATQPWTRLNFSVPLDELISKYGAAEVPIQTSDNEAFSESWRLACNILTRILQQLKKIISNRCRNGNESRCFRSCGIQRYPSK</sequence>
<keyword evidence="3" id="KW-1185">Reference proteome</keyword>
<dbReference type="PANTHER" id="PTHR11071:SF561">
    <property type="entry name" value="PEPTIDYL-PROLYL CIS-TRANS ISOMERASE D-RELATED"/>
    <property type="match status" value="1"/>
</dbReference>